<evidence type="ECO:0000313" key="3">
    <source>
        <dbReference type="Proteomes" id="UP000035080"/>
    </source>
</evidence>
<dbReference type="EMBL" id="CP047385">
    <property type="protein sequence ID" value="QHF13583.1"/>
    <property type="molecule type" value="Genomic_DNA"/>
</dbReference>
<protein>
    <submittedName>
        <fullName evidence="2">DUF3613 domain-containing protein</fullName>
    </submittedName>
</protein>
<name>A0ABX6HRQ0_9BURK</name>
<organism evidence="2 3">
    <name type="scientific">Pandoraea fibrosis</name>
    <dbReference type="NCBI Taxonomy" id="1891094"/>
    <lineage>
        <taxon>Bacteria</taxon>
        <taxon>Pseudomonadati</taxon>
        <taxon>Pseudomonadota</taxon>
        <taxon>Betaproteobacteria</taxon>
        <taxon>Burkholderiales</taxon>
        <taxon>Burkholderiaceae</taxon>
        <taxon>Pandoraea</taxon>
    </lineage>
</organism>
<gene>
    <name evidence="2" type="ORF">PI93_013730</name>
</gene>
<dbReference type="Pfam" id="PF12266">
    <property type="entry name" value="DUF3613"/>
    <property type="match status" value="1"/>
</dbReference>
<feature type="region of interest" description="Disordered" evidence="1">
    <location>
        <begin position="180"/>
        <end position="204"/>
    </location>
</feature>
<evidence type="ECO:0000313" key="2">
    <source>
        <dbReference type="EMBL" id="QHF13583.1"/>
    </source>
</evidence>
<evidence type="ECO:0000256" key="1">
    <source>
        <dbReference type="SAM" id="MobiDB-lite"/>
    </source>
</evidence>
<sequence length="204" mass="20408">MQVTQYQGDAMMAVQKLQGKSGSRPLRVAQLTVAAIGLLAGVAVAQSNAPITGSMGSADARNVAAPVQAQATPVVQQMPAAGDAGQAQVAQTAPAAQQSQAKYVPQNVVRRTTPLRVGEHARDGMLGDETEGLLALQASNLAAGPGLPMLGSTASRAYKRYLDSFSYPIPQFYPTMIQSDSGSGGGAGGGGGAAPAATGAGASQ</sequence>
<reference evidence="2 3" key="1">
    <citation type="journal article" date="2015" name="Genome Announc.">
        <title>Genome Sequences of Two Pandoraea pnomenusa Isolates Recovered 11 Months Apart from a Cystic Fibrosis Patient.</title>
        <authorList>
            <person name="Ee R."/>
            <person name="Ambrose M."/>
            <person name="Lazenby J."/>
            <person name="Williams P."/>
            <person name="Chan K.G."/>
            <person name="Roddam L."/>
        </authorList>
    </citation>
    <scope>NUCLEOTIDE SEQUENCE [LARGE SCALE GENOMIC DNA]</scope>
    <source>
        <strain evidence="2 3">6399</strain>
    </source>
</reference>
<feature type="compositionally biased region" description="Low complexity" evidence="1">
    <location>
        <begin position="194"/>
        <end position="204"/>
    </location>
</feature>
<feature type="compositionally biased region" description="Gly residues" evidence="1">
    <location>
        <begin position="182"/>
        <end position="193"/>
    </location>
</feature>
<dbReference type="RefSeq" id="WP_158453274.1">
    <property type="nucleotide sequence ID" value="NZ_CP047385.1"/>
</dbReference>
<keyword evidence="3" id="KW-1185">Reference proteome</keyword>
<dbReference type="Proteomes" id="UP000035080">
    <property type="component" value="Chromosome"/>
</dbReference>
<dbReference type="InterPro" id="IPR022053">
    <property type="entry name" value="DUF3613"/>
</dbReference>
<proteinExistence type="predicted"/>
<accession>A0ABX6HRQ0</accession>